<accession>A0A1E4SRH7</accession>
<dbReference type="InterPro" id="IPR011333">
    <property type="entry name" value="SKP1/BTB/POZ_sf"/>
</dbReference>
<dbReference type="PANTHER" id="PTHR46231:SF1">
    <property type="entry name" value="ANKYRIN REPEAT AND BTB_POZ DOMAIN-CONTAINING PROTEIN 1"/>
    <property type="match status" value="1"/>
</dbReference>
<dbReference type="Pfam" id="PF00651">
    <property type="entry name" value="BTB"/>
    <property type="match status" value="1"/>
</dbReference>
<dbReference type="STRING" id="984487.A0A1E4SRH7"/>
<dbReference type="SUPFAM" id="SSF54695">
    <property type="entry name" value="POZ domain"/>
    <property type="match status" value="2"/>
</dbReference>
<keyword evidence="1" id="KW-0677">Repeat</keyword>
<sequence>MPSSEQREGVDLSKAFADLCQACRSGDYEVVDSLLSTRNLNINQVDEWDYSPLILASLCGHLKIVGLLLSRGAVCDRDTFQGARCVYGALTGDIRNLLISFDLSKAVDMSQPFASHISSLLGPLNQTLTKDISFYFPRVNGAMALDLQSFRLNRFLLAARSPYFREKLQGPWKYKSVVKMPSISDPAVFKIIVDYIYLRSDTLPIDQALTQDELAKFAKKLKLEDLAEGIERIKNVVYKKQKAKIKHDLAHKFVEKARQDLETFLKDSIFKNLVSSELNLTEEVEFEDIQTSEYLTDEQKHQLIESGSLPDIILSCIDSESERVVFFPVNKSIVSRSEYFDTMFKSDIFSSSQVDIPVYKDFLETANTDIIDRPALLPPHIPVIQLSTSISSVVVSHMLLSYLYHDDIHEITLSSTIELLFAADELFMDRLKTICAVNITSNFNKFTIDEFQKIQDSVGYNAYDLIRISWQTRCDKLEQHITKMIAHGLGFIYGEEKERKELLLLINESAARITERQDTDTIELIDDIRYYLSKKYSVKDEFKDFDPLGDQFQDGSALSKPSDIKVLRSAWLKYQADIDMVDGLLEELDLAA</sequence>
<dbReference type="InterPro" id="IPR044515">
    <property type="entry name" value="ABTB1"/>
</dbReference>
<dbReference type="Pfam" id="PF12796">
    <property type="entry name" value="Ank_2"/>
    <property type="match status" value="1"/>
</dbReference>
<dbReference type="GeneID" id="30983276"/>
<dbReference type="RefSeq" id="XP_020067226.1">
    <property type="nucleotide sequence ID" value="XM_020209140.1"/>
</dbReference>
<dbReference type="InterPro" id="IPR002110">
    <property type="entry name" value="Ankyrin_rpt"/>
</dbReference>
<organism evidence="4 5">
    <name type="scientific">Suhomyces tanzawaensis NRRL Y-17324</name>
    <dbReference type="NCBI Taxonomy" id="984487"/>
    <lineage>
        <taxon>Eukaryota</taxon>
        <taxon>Fungi</taxon>
        <taxon>Dikarya</taxon>
        <taxon>Ascomycota</taxon>
        <taxon>Saccharomycotina</taxon>
        <taxon>Pichiomycetes</taxon>
        <taxon>Debaryomycetaceae</taxon>
        <taxon>Suhomyces</taxon>
    </lineage>
</organism>
<dbReference type="Proteomes" id="UP000094285">
    <property type="component" value="Unassembled WGS sequence"/>
</dbReference>
<dbReference type="SMART" id="SM00225">
    <property type="entry name" value="BTB"/>
    <property type="match status" value="2"/>
</dbReference>
<evidence type="ECO:0000259" key="3">
    <source>
        <dbReference type="PROSITE" id="PS50097"/>
    </source>
</evidence>
<gene>
    <name evidence="4" type="ORF">CANTADRAFT_44730</name>
</gene>
<dbReference type="GO" id="GO:0000151">
    <property type="term" value="C:ubiquitin ligase complex"/>
    <property type="evidence" value="ECO:0007669"/>
    <property type="project" value="TreeGrafter"/>
</dbReference>
<dbReference type="OrthoDB" id="684045at2759"/>
<dbReference type="InterPro" id="IPR036770">
    <property type="entry name" value="Ankyrin_rpt-contain_sf"/>
</dbReference>
<dbReference type="PROSITE" id="PS50097">
    <property type="entry name" value="BTB"/>
    <property type="match status" value="1"/>
</dbReference>
<dbReference type="PANTHER" id="PTHR46231">
    <property type="entry name" value="ANKYRIN REPEAT AND BTB/POZ DOMAIN-CONTAINING PROTEIN 1"/>
    <property type="match status" value="1"/>
</dbReference>
<proteinExistence type="predicted"/>
<evidence type="ECO:0000313" key="5">
    <source>
        <dbReference type="Proteomes" id="UP000094285"/>
    </source>
</evidence>
<dbReference type="InterPro" id="IPR000210">
    <property type="entry name" value="BTB/POZ_dom"/>
</dbReference>
<keyword evidence="5" id="KW-1185">Reference proteome</keyword>
<keyword evidence="2" id="KW-0040">ANK repeat</keyword>
<dbReference type="Gene3D" id="1.25.40.20">
    <property type="entry name" value="Ankyrin repeat-containing domain"/>
    <property type="match status" value="1"/>
</dbReference>
<evidence type="ECO:0000256" key="1">
    <source>
        <dbReference type="ARBA" id="ARBA00022737"/>
    </source>
</evidence>
<evidence type="ECO:0000256" key="2">
    <source>
        <dbReference type="ARBA" id="ARBA00023043"/>
    </source>
</evidence>
<protein>
    <recommendedName>
        <fullName evidence="3">BTB domain-containing protein</fullName>
    </recommendedName>
</protein>
<dbReference type="EMBL" id="KV453909">
    <property type="protein sequence ID" value="ODV82104.1"/>
    <property type="molecule type" value="Genomic_DNA"/>
</dbReference>
<dbReference type="GO" id="GO:0005737">
    <property type="term" value="C:cytoplasm"/>
    <property type="evidence" value="ECO:0007669"/>
    <property type="project" value="TreeGrafter"/>
</dbReference>
<dbReference type="SMART" id="SM00248">
    <property type="entry name" value="ANK"/>
    <property type="match status" value="2"/>
</dbReference>
<dbReference type="Gene3D" id="3.30.710.10">
    <property type="entry name" value="Potassium Channel Kv1.1, Chain A"/>
    <property type="match status" value="2"/>
</dbReference>
<feature type="domain" description="BTB" evidence="3">
    <location>
        <begin position="139"/>
        <end position="205"/>
    </location>
</feature>
<evidence type="ECO:0000313" key="4">
    <source>
        <dbReference type="EMBL" id="ODV82104.1"/>
    </source>
</evidence>
<dbReference type="SUPFAM" id="SSF48403">
    <property type="entry name" value="Ankyrin repeat"/>
    <property type="match status" value="1"/>
</dbReference>
<dbReference type="AlphaFoldDB" id="A0A1E4SRH7"/>
<reference evidence="5" key="1">
    <citation type="submission" date="2016-05" db="EMBL/GenBank/DDBJ databases">
        <title>Comparative genomics of biotechnologically important yeasts.</title>
        <authorList>
            <consortium name="DOE Joint Genome Institute"/>
            <person name="Riley R."/>
            <person name="Haridas S."/>
            <person name="Wolfe K.H."/>
            <person name="Lopes M.R."/>
            <person name="Hittinger C.T."/>
            <person name="Goker M."/>
            <person name="Salamov A."/>
            <person name="Wisecaver J."/>
            <person name="Long T.M."/>
            <person name="Aerts A.L."/>
            <person name="Barry K."/>
            <person name="Choi C."/>
            <person name="Clum A."/>
            <person name="Coughlan A.Y."/>
            <person name="Deshpande S."/>
            <person name="Douglass A.P."/>
            <person name="Hanson S.J."/>
            <person name="Klenk H.-P."/>
            <person name="Labutti K."/>
            <person name="Lapidus A."/>
            <person name="Lindquist E."/>
            <person name="Lipzen A."/>
            <person name="Meier-Kolthoff J.P."/>
            <person name="Ohm R.A."/>
            <person name="Otillar R.P."/>
            <person name="Pangilinan J."/>
            <person name="Peng Y."/>
            <person name="Rokas A."/>
            <person name="Rosa C.A."/>
            <person name="Scheuner C."/>
            <person name="Sibirny A.A."/>
            <person name="Slot J.C."/>
            <person name="Stielow J.B."/>
            <person name="Sun H."/>
            <person name="Kurtzman C.P."/>
            <person name="Blackwell M."/>
            <person name="Grigoriev I.V."/>
            <person name="Jeffries T.W."/>
        </authorList>
    </citation>
    <scope>NUCLEOTIDE SEQUENCE [LARGE SCALE GENOMIC DNA]</scope>
    <source>
        <strain evidence="5">NRRL Y-17324</strain>
    </source>
</reference>
<name>A0A1E4SRH7_9ASCO</name>